<proteinExistence type="predicted"/>
<dbReference type="InParanoid" id="B9RSG0"/>
<name>B9RSG0_RICCO</name>
<dbReference type="Proteomes" id="UP000008311">
    <property type="component" value="Unassembled WGS sequence"/>
</dbReference>
<sequence length="72" mass="7925">MRLSMQRSRANVSLKIKGCNLAISTSHNTKASPNLASDNNVDIQLILSHRGRIHLCTTGTVVRSRAEMEFAC</sequence>
<accession>B9RSG0</accession>
<evidence type="ECO:0000313" key="2">
    <source>
        <dbReference type="Proteomes" id="UP000008311"/>
    </source>
</evidence>
<protein>
    <submittedName>
        <fullName evidence="1">Uncharacterized protein</fullName>
    </submittedName>
</protein>
<evidence type="ECO:0000313" key="1">
    <source>
        <dbReference type="EMBL" id="EEF45698.1"/>
    </source>
</evidence>
<dbReference type="EMBL" id="EQ973810">
    <property type="protein sequence ID" value="EEF45698.1"/>
    <property type="molecule type" value="Genomic_DNA"/>
</dbReference>
<dbReference type="AlphaFoldDB" id="B9RSG0"/>
<reference evidence="2" key="1">
    <citation type="journal article" date="2010" name="Nat. Biotechnol.">
        <title>Draft genome sequence of the oilseed species Ricinus communis.</title>
        <authorList>
            <person name="Chan A.P."/>
            <person name="Crabtree J."/>
            <person name="Zhao Q."/>
            <person name="Lorenzi H."/>
            <person name="Orvis J."/>
            <person name="Puiu D."/>
            <person name="Melake-Berhan A."/>
            <person name="Jones K.M."/>
            <person name="Redman J."/>
            <person name="Chen G."/>
            <person name="Cahoon E.B."/>
            <person name="Gedil M."/>
            <person name="Stanke M."/>
            <person name="Haas B.J."/>
            <person name="Wortman J.R."/>
            <person name="Fraser-Liggett C.M."/>
            <person name="Ravel J."/>
            <person name="Rabinowicz P.D."/>
        </authorList>
    </citation>
    <scope>NUCLEOTIDE SEQUENCE [LARGE SCALE GENOMIC DNA]</scope>
    <source>
        <strain evidence="2">cv. Hale</strain>
    </source>
</reference>
<gene>
    <name evidence="1" type="ORF">RCOM_1243060</name>
</gene>
<organism evidence="1 2">
    <name type="scientific">Ricinus communis</name>
    <name type="common">Castor bean</name>
    <dbReference type="NCBI Taxonomy" id="3988"/>
    <lineage>
        <taxon>Eukaryota</taxon>
        <taxon>Viridiplantae</taxon>
        <taxon>Streptophyta</taxon>
        <taxon>Embryophyta</taxon>
        <taxon>Tracheophyta</taxon>
        <taxon>Spermatophyta</taxon>
        <taxon>Magnoliopsida</taxon>
        <taxon>eudicotyledons</taxon>
        <taxon>Gunneridae</taxon>
        <taxon>Pentapetalae</taxon>
        <taxon>rosids</taxon>
        <taxon>fabids</taxon>
        <taxon>Malpighiales</taxon>
        <taxon>Euphorbiaceae</taxon>
        <taxon>Acalyphoideae</taxon>
        <taxon>Acalypheae</taxon>
        <taxon>Ricinus</taxon>
    </lineage>
</organism>
<keyword evidence="2" id="KW-1185">Reference proteome</keyword>